<dbReference type="RefSeq" id="XP_064666066.1">
    <property type="nucleotide sequence ID" value="XM_064812253.1"/>
</dbReference>
<dbReference type="Proteomes" id="UP001302812">
    <property type="component" value="Unassembled WGS sequence"/>
</dbReference>
<comment type="subcellular location">
    <subcellularLocation>
        <location evidence="2">Cytoplasm</location>
    </subcellularLocation>
    <subcellularLocation>
        <location evidence="2">Nucleus</location>
    </subcellularLocation>
</comment>
<evidence type="ECO:0000256" key="3">
    <source>
        <dbReference type="SAM" id="MobiDB-lite"/>
    </source>
</evidence>
<keyword evidence="6" id="KW-1185">Reference proteome</keyword>
<dbReference type="Pfam" id="PF01398">
    <property type="entry name" value="JAB"/>
    <property type="match status" value="1"/>
</dbReference>
<evidence type="ECO:0000313" key="5">
    <source>
        <dbReference type="EMBL" id="KAK4108496.1"/>
    </source>
</evidence>
<comment type="caution">
    <text evidence="5">The sequence shown here is derived from an EMBL/GenBank/DDBJ whole genome shotgun (WGS) entry which is preliminary data.</text>
</comment>
<reference evidence="5" key="1">
    <citation type="journal article" date="2023" name="Mol. Phylogenet. Evol.">
        <title>Genome-scale phylogeny and comparative genomics of the fungal order Sordariales.</title>
        <authorList>
            <person name="Hensen N."/>
            <person name="Bonometti L."/>
            <person name="Westerberg I."/>
            <person name="Brannstrom I.O."/>
            <person name="Guillou S."/>
            <person name="Cros-Aarteil S."/>
            <person name="Calhoun S."/>
            <person name="Haridas S."/>
            <person name="Kuo A."/>
            <person name="Mondo S."/>
            <person name="Pangilinan J."/>
            <person name="Riley R."/>
            <person name="LaButti K."/>
            <person name="Andreopoulos B."/>
            <person name="Lipzen A."/>
            <person name="Chen C."/>
            <person name="Yan M."/>
            <person name="Daum C."/>
            <person name="Ng V."/>
            <person name="Clum A."/>
            <person name="Steindorff A."/>
            <person name="Ohm R.A."/>
            <person name="Martin F."/>
            <person name="Silar P."/>
            <person name="Natvig D.O."/>
            <person name="Lalanne C."/>
            <person name="Gautier V."/>
            <person name="Ament-Velasquez S.L."/>
            <person name="Kruys A."/>
            <person name="Hutchinson M.I."/>
            <person name="Powell A.J."/>
            <person name="Barry K."/>
            <person name="Miller A.N."/>
            <person name="Grigoriev I.V."/>
            <person name="Debuchy R."/>
            <person name="Gladieux P."/>
            <person name="Hiltunen Thoren M."/>
            <person name="Johannesson H."/>
        </authorList>
    </citation>
    <scope>NUCLEOTIDE SEQUENCE</scope>
    <source>
        <strain evidence="5">CBS 508.74</strain>
    </source>
</reference>
<accession>A0AAN6QJK9</accession>
<dbReference type="CDD" id="cd08063">
    <property type="entry name" value="MPN_CSN6"/>
    <property type="match status" value="1"/>
</dbReference>
<dbReference type="EMBL" id="MU853363">
    <property type="protein sequence ID" value="KAK4108496.1"/>
    <property type="molecule type" value="Genomic_DNA"/>
</dbReference>
<keyword evidence="2" id="KW-0963">Cytoplasm</keyword>
<dbReference type="GO" id="GO:0000338">
    <property type="term" value="P:protein deneddylation"/>
    <property type="evidence" value="ECO:0007669"/>
    <property type="project" value="InterPro"/>
</dbReference>
<sequence length="454" mass="49370">MAAQAANELLSVQKSSDSGLQVALHPLPILEISDFIARGYQRGFKGAVVGALLGQQNGREITIEHSFSCKSTKNAHGFYELDLEWFKQRLDQMKLVHKSPLLDLVGWYTLVPKTGPTALHLPIHQQISAVNESAVLLGFHIEDILSPAAGDPLPITIYESNMEAEDSAKEPAEGEDREMKDAEAPARMVLRFRKLPYATETGEAEMIAMQFIREGGANAMVDTTERHILEQFDKKIAVDDGKGKRRAVAYDEAKQQQQQATSRKEAPDQSTAVTNPDANLDRVEAEYMAALQAKFNAVKMMKSRLALITAYLQRLPPGGAPADQAQQQQKQPSFPPSTTTAATTTPSNTILRHIQALVTNLDLVAPAEQATLEREMQREANDVHLLSMLSDLLSSVSQVREAGKKFSVLEMSRHNRQGRGGGGLAPLTASPFDPGFGVPPGEIGVGGGDAEPGF</sequence>
<dbReference type="GO" id="GO:0008180">
    <property type="term" value="C:COP9 signalosome"/>
    <property type="evidence" value="ECO:0007669"/>
    <property type="project" value="UniProtKB-UniRule"/>
</dbReference>
<feature type="region of interest" description="Disordered" evidence="3">
    <location>
        <begin position="163"/>
        <end position="182"/>
    </location>
</feature>
<name>A0AAN6QJK9_9PEZI</name>
<keyword evidence="2" id="KW-0736">Signalosome</keyword>
<dbReference type="InterPro" id="IPR033859">
    <property type="entry name" value="MPN_CSN6"/>
</dbReference>
<evidence type="ECO:0000256" key="1">
    <source>
        <dbReference type="ARBA" id="ARBA00010893"/>
    </source>
</evidence>
<feature type="region of interest" description="Disordered" evidence="3">
    <location>
        <begin position="247"/>
        <end position="276"/>
    </location>
</feature>
<feature type="domain" description="MPN" evidence="4">
    <location>
        <begin position="22"/>
        <end position="164"/>
    </location>
</feature>
<dbReference type="PROSITE" id="PS50249">
    <property type="entry name" value="MPN"/>
    <property type="match status" value="1"/>
</dbReference>
<reference evidence="5" key="2">
    <citation type="submission" date="2023-05" db="EMBL/GenBank/DDBJ databases">
        <authorList>
            <consortium name="Lawrence Berkeley National Laboratory"/>
            <person name="Steindorff A."/>
            <person name="Hensen N."/>
            <person name="Bonometti L."/>
            <person name="Westerberg I."/>
            <person name="Brannstrom I.O."/>
            <person name="Guillou S."/>
            <person name="Cros-Aarteil S."/>
            <person name="Calhoun S."/>
            <person name="Haridas S."/>
            <person name="Kuo A."/>
            <person name="Mondo S."/>
            <person name="Pangilinan J."/>
            <person name="Riley R."/>
            <person name="Labutti K."/>
            <person name="Andreopoulos B."/>
            <person name="Lipzen A."/>
            <person name="Chen C."/>
            <person name="Yanf M."/>
            <person name="Daum C."/>
            <person name="Ng V."/>
            <person name="Clum A."/>
            <person name="Ohm R."/>
            <person name="Martin F."/>
            <person name="Silar P."/>
            <person name="Natvig D."/>
            <person name="Lalanne C."/>
            <person name="Gautier V."/>
            <person name="Ament-Velasquez S.L."/>
            <person name="Kruys A."/>
            <person name="Hutchinson M.I."/>
            <person name="Powell A.J."/>
            <person name="Barry K."/>
            <person name="Miller A.N."/>
            <person name="Grigoriev I.V."/>
            <person name="Debuchy R."/>
            <person name="Gladieux P."/>
            <person name="Thoren M.H."/>
            <person name="Johannesson H."/>
        </authorList>
    </citation>
    <scope>NUCLEOTIDE SEQUENCE</scope>
    <source>
        <strain evidence="5">CBS 508.74</strain>
    </source>
</reference>
<comment type="similarity">
    <text evidence="1 2">Belongs to the peptidase M67A family. CSN6 subfamily.</text>
</comment>
<keyword evidence="2" id="KW-0539">Nucleus</keyword>
<evidence type="ECO:0000313" key="6">
    <source>
        <dbReference type="Proteomes" id="UP001302812"/>
    </source>
</evidence>
<evidence type="ECO:0000259" key="4">
    <source>
        <dbReference type="PROSITE" id="PS50249"/>
    </source>
</evidence>
<evidence type="ECO:0000256" key="2">
    <source>
        <dbReference type="RuleBase" id="RU367006"/>
    </source>
</evidence>
<dbReference type="SMART" id="SM00232">
    <property type="entry name" value="JAB_MPN"/>
    <property type="match status" value="1"/>
</dbReference>
<comment type="function">
    <text evidence="2">Component of the COP9 signalosome complex (CSN), a complex involved in various cellular and developmental processes.</text>
</comment>
<dbReference type="GO" id="GO:0005737">
    <property type="term" value="C:cytoplasm"/>
    <property type="evidence" value="ECO:0007669"/>
    <property type="project" value="UniProtKB-SubCell"/>
</dbReference>
<dbReference type="AlphaFoldDB" id="A0AAN6QJK9"/>
<dbReference type="InterPro" id="IPR037518">
    <property type="entry name" value="MPN"/>
</dbReference>
<dbReference type="PANTHER" id="PTHR10540">
    <property type="entry name" value="EUKARYOTIC TRANSLATION INITIATION FACTOR 3 SUBUNIT F-RELATED"/>
    <property type="match status" value="1"/>
</dbReference>
<dbReference type="PANTHER" id="PTHR10540:SF8">
    <property type="entry name" value="COP9 SIGNALOSOME COMPLEX SUBUNIT 6"/>
    <property type="match status" value="1"/>
</dbReference>
<proteinExistence type="inferred from homology"/>
<dbReference type="GeneID" id="89936378"/>
<dbReference type="GO" id="GO:0008237">
    <property type="term" value="F:metallopeptidase activity"/>
    <property type="evidence" value="ECO:0007669"/>
    <property type="project" value="InterPro"/>
</dbReference>
<dbReference type="InterPro" id="IPR000555">
    <property type="entry name" value="JAMM/MPN+_dom"/>
</dbReference>
<protein>
    <recommendedName>
        <fullName evidence="2">COP9 signalosome complex subunit 6</fullName>
    </recommendedName>
</protein>
<organism evidence="5 6">
    <name type="scientific">Canariomyces notabilis</name>
    <dbReference type="NCBI Taxonomy" id="2074819"/>
    <lineage>
        <taxon>Eukaryota</taxon>
        <taxon>Fungi</taxon>
        <taxon>Dikarya</taxon>
        <taxon>Ascomycota</taxon>
        <taxon>Pezizomycotina</taxon>
        <taxon>Sordariomycetes</taxon>
        <taxon>Sordariomycetidae</taxon>
        <taxon>Sordariales</taxon>
        <taxon>Chaetomiaceae</taxon>
        <taxon>Canariomyces</taxon>
    </lineage>
</organism>
<gene>
    <name evidence="5" type="ORF">N656DRAFT_718139</name>
</gene>
<feature type="region of interest" description="Disordered" evidence="3">
    <location>
        <begin position="318"/>
        <end position="344"/>
    </location>
</feature>
<feature type="compositionally biased region" description="Basic and acidic residues" evidence="3">
    <location>
        <begin position="166"/>
        <end position="182"/>
    </location>
</feature>
<dbReference type="Gene3D" id="3.40.140.10">
    <property type="entry name" value="Cytidine Deaminase, domain 2"/>
    <property type="match status" value="1"/>
</dbReference>